<dbReference type="GO" id="GO:0009234">
    <property type="term" value="P:menaquinone biosynthetic process"/>
    <property type="evidence" value="ECO:0007669"/>
    <property type="project" value="UniProtKB-KW"/>
</dbReference>
<gene>
    <name evidence="9" type="ORF">ACFO0N_15345</name>
</gene>
<evidence type="ECO:0000256" key="5">
    <source>
        <dbReference type="ARBA" id="ARBA00022692"/>
    </source>
</evidence>
<keyword evidence="4" id="KW-0808">Transferase</keyword>
<dbReference type="Gene3D" id="1.10.357.140">
    <property type="entry name" value="UbiA prenyltransferase"/>
    <property type="match status" value="1"/>
</dbReference>
<proteinExistence type="predicted"/>
<feature type="transmembrane region" description="Helical" evidence="8">
    <location>
        <begin position="195"/>
        <end position="214"/>
    </location>
</feature>
<evidence type="ECO:0000256" key="1">
    <source>
        <dbReference type="ARBA" id="ARBA00004651"/>
    </source>
</evidence>
<dbReference type="GO" id="GO:0005886">
    <property type="term" value="C:plasma membrane"/>
    <property type="evidence" value="ECO:0007669"/>
    <property type="project" value="UniProtKB-SubCell"/>
</dbReference>
<evidence type="ECO:0000313" key="9">
    <source>
        <dbReference type="EMBL" id="MFC4359319.1"/>
    </source>
</evidence>
<dbReference type="InterPro" id="IPR026046">
    <property type="entry name" value="UBIAD1"/>
</dbReference>
<evidence type="ECO:0000256" key="2">
    <source>
        <dbReference type="ARBA" id="ARBA00004863"/>
    </source>
</evidence>
<keyword evidence="3" id="KW-0474">Menaquinone biosynthesis</keyword>
<keyword evidence="5 8" id="KW-0812">Transmembrane</keyword>
<evidence type="ECO:0000256" key="7">
    <source>
        <dbReference type="ARBA" id="ARBA00023136"/>
    </source>
</evidence>
<dbReference type="InterPro" id="IPR000537">
    <property type="entry name" value="UbiA_prenyltransferase"/>
</dbReference>
<reference evidence="9 10" key="1">
    <citation type="journal article" date="2019" name="Int. J. Syst. Evol. Microbiol.">
        <title>The Global Catalogue of Microorganisms (GCM) 10K type strain sequencing project: providing services to taxonomists for standard genome sequencing and annotation.</title>
        <authorList>
            <consortium name="The Broad Institute Genomics Platform"/>
            <consortium name="The Broad Institute Genome Sequencing Center for Infectious Disease"/>
            <person name="Wu L."/>
            <person name="Ma J."/>
        </authorList>
    </citation>
    <scope>NUCLEOTIDE SEQUENCE [LARGE SCALE GENOMIC DNA]</scope>
    <source>
        <strain evidence="9 10">CGMCC 1.12553</strain>
    </source>
</reference>
<dbReference type="PANTHER" id="PTHR13929:SF0">
    <property type="entry name" value="UBIA PRENYLTRANSFERASE DOMAIN-CONTAINING PROTEIN 1"/>
    <property type="match status" value="1"/>
</dbReference>
<comment type="subcellular location">
    <subcellularLocation>
        <location evidence="1">Cell membrane</location>
        <topology evidence="1">Multi-pass membrane protein</topology>
    </subcellularLocation>
</comment>
<dbReference type="PANTHER" id="PTHR13929">
    <property type="entry name" value="1,4-DIHYDROXY-2-NAPHTHOATE OCTAPRENYLTRANSFERASE"/>
    <property type="match status" value="1"/>
</dbReference>
<keyword evidence="10" id="KW-1185">Reference proteome</keyword>
<evidence type="ECO:0000313" key="10">
    <source>
        <dbReference type="Proteomes" id="UP001595921"/>
    </source>
</evidence>
<feature type="transmembrane region" description="Helical" evidence="8">
    <location>
        <begin position="32"/>
        <end position="49"/>
    </location>
</feature>
<keyword evidence="6 8" id="KW-1133">Transmembrane helix</keyword>
<feature type="transmembrane region" description="Helical" evidence="8">
    <location>
        <begin position="138"/>
        <end position="158"/>
    </location>
</feature>
<dbReference type="Proteomes" id="UP001595921">
    <property type="component" value="Unassembled WGS sequence"/>
</dbReference>
<feature type="transmembrane region" description="Helical" evidence="8">
    <location>
        <begin position="235"/>
        <end position="254"/>
    </location>
</feature>
<dbReference type="EMBL" id="JBHSDS010000008">
    <property type="protein sequence ID" value="MFC4359319.1"/>
    <property type="molecule type" value="Genomic_DNA"/>
</dbReference>
<dbReference type="CDD" id="cd13962">
    <property type="entry name" value="PT_UbiA_UBIAD1"/>
    <property type="match status" value="1"/>
</dbReference>
<evidence type="ECO:0000256" key="3">
    <source>
        <dbReference type="ARBA" id="ARBA00022428"/>
    </source>
</evidence>
<evidence type="ECO:0000256" key="8">
    <source>
        <dbReference type="SAM" id="Phobius"/>
    </source>
</evidence>
<comment type="pathway">
    <text evidence="2">Quinol/quinone metabolism; menaquinone biosynthesis.</text>
</comment>
<dbReference type="RefSeq" id="WP_390208761.1">
    <property type="nucleotide sequence ID" value="NZ_JBHSDS010000008.1"/>
</dbReference>
<keyword evidence="7 8" id="KW-0472">Membrane</keyword>
<accession>A0ABD5PEP1</accession>
<comment type="caution">
    <text evidence="9">The sequence shown here is derived from an EMBL/GenBank/DDBJ whole genome shotgun (WGS) entry which is preliminary data.</text>
</comment>
<organism evidence="9 10">
    <name type="scientific">Halobium salinum</name>
    <dbReference type="NCBI Taxonomy" id="1364940"/>
    <lineage>
        <taxon>Archaea</taxon>
        <taxon>Methanobacteriati</taxon>
        <taxon>Methanobacteriota</taxon>
        <taxon>Stenosarchaea group</taxon>
        <taxon>Halobacteria</taxon>
        <taxon>Halobacteriales</taxon>
        <taxon>Haloferacaceae</taxon>
        <taxon>Halobium</taxon>
    </lineage>
</organism>
<protein>
    <submittedName>
        <fullName evidence="9">Prenyltransferase</fullName>
    </submittedName>
</protein>
<evidence type="ECO:0000256" key="6">
    <source>
        <dbReference type="ARBA" id="ARBA00022989"/>
    </source>
</evidence>
<feature type="transmembrane region" description="Helical" evidence="8">
    <location>
        <begin position="288"/>
        <end position="308"/>
    </location>
</feature>
<name>A0ABD5PEP1_9EURY</name>
<dbReference type="InterPro" id="IPR044878">
    <property type="entry name" value="UbiA_sf"/>
</dbReference>
<dbReference type="AlphaFoldDB" id="A0ABD5PEP1"/>
<sequence length="310" mass="32397">MAPTTDHPTDRRHRHRRLTVLRALVEMSRPDQLLLMVVVYGMGVAAAVADGRLLPTGRVALAFLAYLPLAAGVHYANEFADYGTDLLTERTRFSGGSGALARTGLSRRLALRATAASLLLGTVATLTLATVGVLGGPVLALLLGVVVFGVGYSLPPLALAWRGLGEVDNATLGGLVLPTYGFVAVAGSLSLDAVVAFVPFALFVFANLLATGWPDREADAAVGKRTLPTRLPTSTLRWLHAGALLAGFVALGVLHGGHVPTVVCWATMLAAPPFLWGVLVFTRQRSPLPTVAGMVVVALAQFGGWVAVVL</sequence>
<dbReference type="GO" id="GO:0016740">
    <property type="term" value="F:transferase activity"/>
    <property type="evidence" value="ECO:0007669"/>
    <property type="project" value="UniProtKB-KW"/>
</dbReference>
<evidence type="ECO:0000256" key="4">
    <source>
        <dbReference type="ARBA" id="ARBA00022679"/>
    </source>
</evidence>
<feature type="transmembrane region" description="Helical" evidence="8">
    <location>
        <begin position="109"/>
        <end position="132"/>
    </location>
</feature>
<dbReference type="Pfam" id="PF01040">
    <property type="entry name" value="UbiA"/>
    <property type="match status" value="1"/>
</dbReference>
<feature type="transmembrane region" description="Helical" evidence="8">
    <location>
        <begin position="260"/>
        <end position="281"/>
    </location>
</feature>